<keyword evidence="1" id="KW-1133">Transmembrane helix</keyword>
<protein>
    <submittedName>
        <fullName evidence="2">Uncharacterized protein</fullName>
    </submittedName>
</protein>
<sequence>MLSVELGKNIDILPIFPLQERIQELEECHCDSCKINRKLSSYSSKFFFLGFLVLPLWLINVLGLLTNLFFSNKFKASPLLLEIRKKNLDLTFEDSFGNQGLDSTLTELSPPPPPPSYSNSSDNFIVDRITHNHFNLKKKINTWGLRSLVAISSYILTFIMIYLIAEKSVY</sequence>
<evidence type="ECO:0000313" key="3">
    <source>
        <dbReference type="Proteomes" id="UP000094236"/>
    </source>
</evidence>
<evidence type="ECO:0000313" key="2">
    <source>
        <dbReference type="EMBL" id="ODV96985.1"/>
    </source>
</evidence>
<keyword evidence="3" id="KW-1185">Reference proteome</keyword>
<gene>
    <name evidence="2" type="ORF">PACTADRAFT_32486</name>
</gene>
<feature type="transmembrane region" description="Helical" evidence="1">
    <location>
        <begin position="46"/>
        <end position="70"/>
    </location>
</feature>
<dbReference type="Proteomes" id="UP000094236">
    <property type="component" value="Unassembled WGS sequence"/>
</dbReference>
<organism evidence="2 3">
    <name type="scientific">Pachysolen tannophilus NRRL Y-2460</name>
    <dbReference type="NCBI Taxonomy" id="669874"/>
    <lineage>
        <taxon>Eukaryota</taxon>
        <taxon>Fungi</taxon>
        <taxon>Dikarya</taxon>
        <taxon>Ascomycota</taxon>
        <taxon>Saccharomycotina</taxon>
        <taxon>Pichiomycetes</taxon>
        <taxon>Pachysolenaceae</taxon>
        <taxon>Pachysolen</taxon>
    </lineage>
</organism>
<proteinExistence type="predicted"/>
<reference evidence="3" key="1">
    <citation type="submission" date="2016-05" db="EMBL/GenBank/DDBJ databases">
        <title>Comparative genomics of biotechnologically important yeasts.</title>
        <authorList>
            <consortium name="DOE Joint Genome Institute"/>
            <person name="Riley R."/>
            <person name="Haridas S."/>
            <person name="Wolfe K.H."/>
            <person name="Lopes M.R."/>
            <person name="Hittinger C.T."/>
            <person name="Goker M."/>
            <person name="Salamov A."/>
            <person name="Wisecaver J."/>
            <person name="Long T.M."/>
            <person name="Aerts A.L."/>
            <person name="Barry K."/>
            <person name="Choi C."/>
            <person name="Clum A."/>
            <person name="Coughlan A.Y."/>
            <person name="Deshpande S."/>
            <person name="Douglass A.P."/>
            <person name="Hanson S.J."/>
            <person name="Klenk H.-P."/>
            <person name="Labutti K."/>
            <person name="Lapidus A."/>
            <person name="Lindquist E."/>
            <person name="Lipzen A."/>
            <person name="Meier-Kolthoff J.P."/>
            <person name="Ohm R.A."/>
            <person name="Otillar R.P."/>
            <person name="Pangilinan J."/>
            <person name="Peng Y."/>
            <person name="Rokas A."/>
            <person name="Rosa C.A."/>
            <person name="Scheuner C."/>
            <person name="Sibirny A.A."/>
            <person name="Slot J.C."/>
            <person name="Stielow J.B."/>
            <person name="Sun H."/>
            <person name="Kurtzman C.P."/>
            <person name="Blackwell M."/>
            <person name="Grigoriev I.V."/>
            <person name="Jeffries T.W."/>
        </authorList>
    </citation>
    <scope>NUCLEOTIDE SEQUENCE [LARGE SCALE GENOMIC DNA]</scope>
    <source>
        <strain evidence="3">NRRL Y-2460</strain>
    </source>
</reference>
<evidence type="ECO:0000256" key="1">
    <source>
        <dbReference type="SAM" id="Phobius"/>
    </source>
</evidence>
<keyword evidence="1" id="KW-0812">Transmembrane</keyword>
<dbReference type="EMBL" id="KV454012">
    <property type="protein sequence ID" value="ODV96985.1"/>
    <property type="molecule type" value="Genomic_DNA"/>
</dbReference>
<feature type="transmembrane region" description="Helical" evidence="1">
    <location>
        <begin position="143"/>
        <end position="165"/>
    </location>
</feature>
<dbReference type="AlphaFoldDB" id="A0A1E4TZ16"/>
<accession>A0A1E4TZ16</accession>
<keyword evidence="1" id="KW-0472">Membrane</keyword>
<name>A0A1E4TZ16_PACTA</name>